<comment type="caution">
    <text evidence="2">The sequence shown here is derived from an EMBL/GenBank/DDBJ whole genome shotgun (WGS) entry which is preliminary data.</text>
</comment>
<dbReference type="EMBL" id="BKCJ011295868">
    <property type="protein sequence ID" value="GFD16822.1"/>
    <property type="molecule type" value="Genomic_DNA"/>
</dbReference>
<feature type="region of interest" description="Disordered" evidence="1">
    <location>
        <begin position="1"/>
        <end position="20"/>
    </location>
</feature>
<gene>
    <name evidence="2" type="ORF">Tci_888791</name>
</gene>
<evidence type="ECO:0000256" key="1">
    <source>
        <dbReference type="SAM" id="MobiDB-lite"/>
    </source>
</evidence>
<feature type="region of interest" description="Disordered" evidence="1">
    <location>
        <begin position="36"/>
        <end position="86"/>
    </location>
</feature>
<evidence type="ECO:0000313" key="2">
    <source>
        <dbReference type="EMBL" id="GFD16822.1"/>
    </source>
</evidence>
<proteinExistence type="predicted"/>
<feature type="compositionally biased region" description="Basic and acidic residues" evidence="1">
    <location>
        <begin position="1"/>
        <end position="10"/>
    </location>
</feature>
<reference evidence="2" key="1">
    <citation type="journal article" date="2019" name="Sci. Rep.">
        <title>Draft genome of Tanacetum cinerariifolium, the natural source of mosquito coil.</title>
        <authorList>
            <person name="Yamashiro T."/>
            <person name="Shiraishi A."/>
            <person name="Satake H."/>
            <person name="Nakayama K."/>
        </authorList>
    </citation>
    <scope>NUCLEOTIDE SEQUENCE</scope>
</reference>
<dbReference type="AlphaFoldDB" id="A0A699U1Y3"/>
<protein>
    <recommendedName>
        <fullName evidence="3">Reverse transcriptase domain-containing protein</fullName>
    </recommendedName>
</protein>
<evidence type="ECO:0008006" key="3">
    <source>
        <dbReference type="Google" id="ProtNLM"/>
    </source>
</evidence>
<feature type="compositionally biased region" description="Low complexity" evidence="1">
    <location>
        <begin position="54"/>
        <end position="70"/>
    </location>
</feature>
<feature type="non-terminal residue" evidence="2">
    <location>
        <position position="1"/>
    </location>
</feature>
<sequence length="86" mass="9603">IRKVLQERHQGGLPRNTIPNPREDIKVITIRSETIMDQALPESTTRVPPPVVQPSPVSRSSELPSSPSTSFMIPERNPNQLLILRG</sequence>
<accession>A0A699U1Y3</accession>
<name>A0A699U1Y3_TANCI</name>
<organism evidence="2">
    <name type="scientific">Tanacetum cinerariifolium</name>
    <name type="common">Dalmatian daisy</name>
    <name type="synonym">Chrysanthemum cinerariifolium</name>
    <dbReference type="NCBI Taxonomy" id="118510"/>
    <lineage>
        <taxon>Eukaryota</taxon>
        <taxon>Viridiplantae</taxon>
        <taxon>Streptophyta</taxon>
        <taxon>Embryophyta</taxon>
        <taxon>Tracheophyta</taxon>
        <taxon>Spermatophyta</taxon>
        <taxon>Magnoliopsida</taxon>
        <taxon>eudicotyledons</taxon>
        <taxon>Gunneridae</taxon>
        <taxon>Pentapetalae</taxon>
        <taxon>asterids</taxon>
        <taxon>campanulids</taxon>
        <taxon>Asterales</taxon>
        <taxon>Asteraceae</taxon>
        <taxon>Asteroideae</taxon>
        <taxon>Anthemideae</taxon>
        <taxon>Anthemidinae</taxon>
        <taxon>Tanacetum</taxon>
    </lineage>
</organism>